<reference evidence="1" key="1">
    <citation type="submission" date="2020-03" db="EMBL/GenBank/DDBJ databases">
        <title>The deep terrestrial virosphere.</title>
        <authorList>
            <person name="Holmfeldt K."/>
            <person name="Nilsson E."/>
            <person name="Simone D."/>
            <person name="Lopez-Fernandez M."/>
            <person name="Wu X."/>
            <person name="de Brujin I."/>
            <person name="Lundin D."/>
            <person name="Andersson A."/>
            <person name="Bertilsson S."/>
            <person name="Dopson M."/>
        </authorList>
    </citation>
    <scope>NUCLEOTIDE SEQUENCE</scope>
    <source>
        <strain evidence="1">MM415A01952</strain>
    </source>
</reference>
<gene>
    <name evidence="1" type="ORF">MM415A01952_0007</name>
</gene>
<protein>
    <submittedName>
        <fullName evidence="1">Uncharacterized protein</fullName>
    </submittedName>
</protein>
<name>A0A6M3JX55_9ZZZZ</name>
<dbReference type="AlphaFoldDB" id="A0A6M3JX55"/>
<evidence type="ECO:0000313" key="1">
    <source>
        <dbReference type="EMBL" id="QJA74666.1"/>
    </source>
</evidence>
<sequence length="63" mass="7410">METRIEKTVMKNGKIYYWAHDESGALRCNSLKEAQDHLKWLAKARIDNDLNPVSTEIVEEKEY</sequence>
<dbReference type="EMBL" id="MT142113">
    <property type="protein sequence ID" value="QJA74666.1"/>
    <property type="molecule type" value="Genomic_DNA"/>
</dbReference>
<proteinExistence type="predicted"/>
<organism evidence="1">
    <name type="scientific">viral metagenome</name>
    <dbReference type="NCBI Taxonomy" id="1070528"/>
    <lineage>
        <taxon>unclassified sequences</taxon>
        <taxon>metagenomes</taxon>
        <taxon>organismal metagenomes</taxon>
    </lineage>
</organism>
<accession>A0A6M3JX55</accession>